<dbReference type="GO" id="GO:0046983">
    <property type="term" value="F:protein dimerization activity"/>
    <property type="evidence" value="ECO:0007669"/>
    <property type="project" value="InterPro"/>
</dbReference>
<reference evidence="8" key="3">
    <citation type="submission" date="2015-04" db="UniProtKB">
        <authorList>
            <consortium name="EnsemblPlants"/>
        </authorList>
    </citation>
    <scope>IDENTIFICATION</scope>
</reference>
<evidence type="ECO:0000259" key="7">
    <source>
        <dbReference type="PROSITE" id="PS50888"/>
    </source>
</evidence>
<dbReference type="GO" id="GO:0005634">
    <property type="term" value="C:nucleus"/>
    <property type="evidence" value="ECO:0007669"/>
    <property type="project" value="UniProtKB-SubCell"/>
</dbReference>
<evidence type="ECO:0000256" key="4">
    <source>
        <dbReference type="ARBA" id="ARBA00023163"/>
    </source>
</evidence>
<dbReference type="EnsemblPlants" id="LPERR03G22450.2">
    <property type="protein sequence ID" value="LPERR03G22450.2"/>
    <property type="gene ID" value="LPERR03G22450"/>
</dbReference>
<evidence type="ECO:0000313" key="9">
    <source>
        <dbReference type="Proteomes" id="UP000032180"/>
    </source>
</evidence>
<evidence type="ECO:0000256" key="6">
    <source>
        <dbReference type="SAM" id="MobiDB-lite"/>
    </source>
</evidence>
<keyword evidence="3" id="KW-0805">Transcription regulation</keyword>
<name>A0A0D9VWP6_9ORYZ</name>
<sequence length="490" mass="52058">MNQFVPDWSNMGDASRTLGDDDSLIELLWCNGHVVMQSQNHRKLPPRPPEKTPPPPPEDDAGLWFPFAFADSLEKDIFSDLFYEGPVAAPAATPATGDGKPMAAGDEDDDDKRGLMPPPKSTHASCSRQQQQQTMSLVADAGGGLSGLVRKRNSALGGGGGGASSSMVSAIGSSICGSNQVQAQVHHHPSAVGSANAVPTVASSSGRSSCRFGVTATAMETTTTEPASGSNRSSRSKRKRVLLLDTTTEDYSESLSDDGGESESVAAAAAGLLARKPPPKLTTAGRRSRAAEVHNLSERRRRDRINEKMRALQELIPHCNKTDKASMLDEAIEYLKSLQLQVQMMWMGSGMAPPVMFPGVHQYLPRMGVGIGAAMPRMPFMAAPQTVVPTPPVNPIQLCAPPPPPPQGTSRRRTAANTCQRRRTHAHYLGVNHLQPPPSQGVGYYPLGAKALQQNPAAIHVPTAPAMLPENEPNRGSGQKGTTKTGAEVQ</sequence>
<keyword evidence="9" id="KW-1185">Reference proteome</keyword>
<keyword evidence="4" id="KW-0804">Transcription</keyword>
<reference evidence="8 9" key="1">
    <citation type="submission" date="2012-08" db="EMBL/GenBank/DDBJ databases">
        <title>Oryza genome evolution.</title>
        <authorList>
            <person name="Wing R.A."/>
        </authorList>
    </citation>
    <scope>NUCLEOTIDE SEQUENCE</scope>
</reference>
<dbReference type="PANTHER" id="PTHR46807">
    <property type="entry name" value="TRANSCRIPTION FACTOR PIF3"/>
    <property type="match status" value="1"/>
</dbReference>
<dbReference type="GO" id="GO:0003700">
    <property type="term" value="F:DNA-binding transcription factor activity"/>
    <property type="evidence" value="ECO:0007669"/>
    <property type="project" value="InterPro"/>
</dbReference>
<evidence type="ECO:0000313" key="8">
    <source>
        <dbReference type="EnsemblPlants" id="LPERR03G22450.2"/>
    </source>
</evidence>
<evidence type="ECO:0000256" key="5">
    <source>
        <dbReference type="ARBA" id="ARBA00023242"/>
    </source>
</evidence>
<feature type="compositionally biased region" description="Polar residues" evidence="6">
    <location>
        <begin position="474"/>
        <end position="490"/>
    </location>
</feature>
<dbReference type="PROSITE" id="PS50888">
    <property type="entry name" value="BHLH"/>
    <property type="match status" value="1"/>
</dbReference>
<reference evidence="9" key="2">
    <citation type="submission" date="2013-12" db="EMBL/GenBank/DDBJ databases">
        <authorList>
            <person name="Yu Y."/>
            <person name="Lee S."/>
            <person name="de Baynast K."/>
            <person name="Wissotski M."/>
            <person name="Liu L."/>
            <person name="Talag J."/>
            <person name="Goicoechea J."/>
            <person name="Angelova A."/>
            <person name="Jetty R."/>
            <person name="Kudrna D."/>
            <person name="Golser W."/>
            <person name="Rivera L."/>
            <person name="Zhang J."/>
            <person name="Wing R."/>
        </authorList>
    </citation>
    <scope>NUCLEOTIDE SEQUENCE</scope>
</reference>
<dbReference type="SUPFAM" id="SSF47459">
    <property type="entry name" value="HLH, helix-loop-helix DNA-binding domain"/>
    <property type="match status" value="1"/>
</dbReference>
<comment type="subcellular location">
    <subcellularLocation>
        <location evidence="1">Nucleus</location>
    </subcellularLocation>
</comment>
<dbReference type="CDD" id="cd11445">
    <property type="entry name" value="bHLH_AtPIF_like"/>
    <property type="match status" value="1"/>
</dbReference>
<feature type="region of interest" description="Disordered" evidence="6">
    <location>
        <begin position="465"/>
        <end position="490"/>
    </location>
</feature>
<dbReference type="InterPro" id="IPR011598">
    <property type="entry name" value="bHLH_dom"/>
</dbReference>
<dbReference type="InterPro" id="IPR047265">
    <property type="entry name" value="PIF1-like_bHLH"/>
</dbReference>
<proteinExistence type="inferred from homology"/>
<feature type="compositionally biased region" description="Polar residues" evidence="6">
    <location>
        <begin position="122"/>
        <end position="135"/>
    </location>
</feature>
<dbReference type="SMART" id="SM00353">
    <property type="entry name" value="HLH"/>
    <property type="match status" value="1"/>
</dbReference>
<accession>A0A0D9VWP6</accession>
<feature type="region of interest" description="Disordered" evidence="6">
    <location>
        <begin position="38"/>
        <end position="63"/>
    </location>
</feature>
<keyword evidence="5" id="KW-0539">Nucleus</keyword>
<dbReference type="Pfam" id="PF00010">
    <property type="entry name" value="HLH"/>
    <property type="match status" value="1"/>
</dbReference>
<dbReference type="Gramene" id="LPERR03G22450.2">
    <property type="protein sequence ID" value="LPERR03G22450.2"/>
    <property type="gene ID" value="LPERR03G22450"/>
</dbReference>
<protein>
    <recommendedName>
        <fullName evidence="7">BHLH domain-containing protein</fullName>
    </recommendedName>
</protein>
<feature type="domain" description="BHLH" evidence="7">
    <location>
        <begin position="289"/>
        <end position="338"/>
    </location>
</feature>
<dbReference type="STRING" id="77586.A0A0D9VWP6"/>
<dbReference type="InterPro" id="IPR044273">
    <property type="entry name" value="PIF3-like"/>
</dbReference>
<feature type="compositionally biased region" description="Low complexity" evidence="6">
    <location>
        <begin position="219"/>
        <end position="233"/>
    </location>
</feature>
<dbReference type="AlphaFoldDB" id="A0A0D9VWP6"/>
<evidence type="ECO:0000256" key="3">
    <source>
        <dbReference type="ARBA" id="ARBA00023015"/>
    </source>
</evidence>
<evidence type="ECO:0000256" key="2">
    <source>
        <dbReference type="ARBA" id="ARBA00005510"/>
    </source>
</evidence>
<evidence type="ECO:0000256" key="1">
    <source>
        <dbReference type="ARBA" id="ARBA00004123"/>
    </source>
</evidence>
<dbReference type="PANTHER" id="PTHR46807:SF7">
    <property type="entry name" value="BHLH DOMAIN-CONTAINING PROTEIN"/>
    <property type="match status" value="1"/>
</dbReference>
<feature type="region of interest" description="Disordered" evidence="6">
    <location>
        <begin position="219"/>
        <end position="263"/>
    </location>
</feature>
<organism evidence="8 9">
    <name type="scientific">Leersia perrieri</name>
    <dbReference type="NCBI Taxonomy" id="77586"/>
    <lineage>
        <taxon>Eukaryota</taxon>
        <taxon>Viridiplantae</taxon>
        <taxon>Streptophyta</taxon>
        <taxon>Embryophyta</taxon>
        <taxon>Tracheophyta</taxon>
        <taxon>Spermatophyta</taxon>
        <taxon>Magnoliopsida</taxon>
        <taxon>Liliopsida</taxon>
        <taxon>Poales</taxon>
        <taxon>Poaceae</taxon>
        <taxon>BOP clade</taxon>
        <taxon>Oryzoideae</taxon>
        <taxon>Oryzeae</taxon>
        <taxon>Oryzinae</taxon>
        <taxon>Leersia</taxon>
    </lineage>
</organism>
<feature type="compositionally biased region" description="Acidic residues" evidence="6">
    <location>
        <begin position="247"/>
        <end position="261"/>
    </location>
</feature>
<comment type="similarity">
    <text evidence="2">Belongs to the bHLH protein family.</text>
</comment>
<dbReference type="Gene3D" id="4.10.280.10">
    <property type="entry name" value="Helix-loop-helix DNA-binding domain"/>
    <property type="match status" value="1"/>
</dbReference>
<dbReference type="Proteomes" id="UP000032180">
    <property type="component" value="Chromosome 3"/>
</dbReference>
<dbReference type="InterPro" id="IPR036638">
    <property type="entry name" value="HLH_DNA-bd_sf"/>
</dbReference>
<dbReference type="FunFam" id="4.10.280.10:FF:000004">
    <property type="entry name" value="Basic helix-loop-helix transcription factor"/>
    <property type="match status" value="1"/>
</dbReference>
<dbReference type="eggNOG" id="ENOG502QTIX">
    <property type="taxonomic scope" value="Eukaryota"/>
</dbReference>
<feature type="region of interest" description="Disordered" evidence="6">
    <location>
        <begin position="90"/>
        <end position="135"/>
    </location>
</feature>